<sequence length="234" mass="27593">MNIWKKILGIIYPKTCCFCGKVSDKELCKDCAEKVVYITEPRCKKCGKPVRYAEQEYCYDCQKNVHSYDQGRSIWIHKMPVSMSIYQFKYKNRRIYGEFYAKEMVRIYGRLIREWEIEVIVPIPLHRKKKRFRGYNQAEIVAKHLGEMMGIPVDSRSVIRSRYTRPQKELNDKERKQNLKHAFSVTGQWKNYKTVLVIDDIYTTGSTIDTVAEELKSRGVQKVCFLTISIGQGY</sequence>
<dbReference type="Pfam" id="PF18912">
    <property type="entry name" value="DZR_2"/>
    <property type="match status" value="1"/>
</dbReference>
<feature type="domain" description="Phosphoribosyltransferase" evidence="2">
    <location>
        <begin position="184"/>
        <end position="225"/>
    </location>
</feature>
<dbReference type="SUPFAM" id="SSF53271">
    <property type="entry name" value="PRTase-like"/>
    <property type="match status" value="1"/>
</dbReference>
<protein>
    <submittedName>
        <fullName evidence="4">DNA utilization protein GntX</fullName>
    </submittedName>
</protein>
<proteinExistence type="inferred from homology"/>
<dbReference type="EMBL" id="CACRTG010000021">
    <property type="protein sequence ID" value="VYT18880.1"/>
    <property type="molecule type" value="Genomic_DNA"/>
</dbReference>
<feature type="domain" description="Double zinc ribbon" evidence="3">
    <location>
        <begin position="8"/>
        <end position="62"/>
    </location>
</feature>
<comment type="similarity">
    <text evidence="1">Belongs to the ComF/GntX family.</text>
</comment>
<evidence type="ECO:0000313" key="4">
    <source>
        <dbReference type="EMBL" id="VYT18880.1"/>
    </source>
</evidence>
<dbReference type="PANTHER" id="PTHR47505">
    <property type="entry name" value="DNA UTILIZATION PROTEIN YHGH"/>
    <property type="match status" value="1"/>
</dbReference>
<evidence type="ECO:0000259" key="3">
    <source>
        <dbReference type="Pfam" id="PF18912"/>
    </source>
</evidence>
<dbReference type="Gene3D" id="3.40.50.2020">
    <property type="match status" value="1"/>
</dbReference>
<dbReference type="InterPro" id="IPR000836">
    <property type="entry name" value="PRTase_dom"/>
</dbReference>
<dbReference type="PANTHER" id="PTHR47505:SF1">
    <property type="entry name" value="DNA UTILIZATION PROTEIN YHGH"/>
    <property type="match status" value="1"/>
</dbReference>
<organism evidence="4">
    <name type="scientific">[Clostridium] nexile</name>
    <dbReference type="NCBI Taxonomy" id="29361"/>
    <lineage>
        <taxon>Bacteria</taxon>
        <taxon>Bacillati</taxon>
        <taxon>Bacillota</taxon>
        <taxon>Clostridia</taxon>
        <taxon>Lachnospirales</taxon>
        <taxon>Lachnospiraceae</taxon>
        <taxon>Tyzzerella</taxon>
    </lineage>
</organism>
<dbReference type="InterPro" id="IPR044005">
    <property type="entry name" value="DZR_2"/>
</dbReference>
<dbReference type="InterPro" id="IPR051910">
    <property type="entry name" value="ComF/GntX_DNA_util-trans"/>
</dbReference>
<dbReference type="AlphaFoldDB" id="A0A6N2UMK6"/>
<evidence type="ECO:0000259" key="2">
    <source>
        <dbReference type="Pfam" id="PF00156"/>
    </source>
</evidence>
<evidence type="ECO:0000256" key="1">
    <source>
        <dbReference type="ARBA" id="ARBA00008007"/>
    </source>
</evidence>
<reference evidence="4" key="1">
    <citation type="submission" date="2019-11" db="EMBL/GenBank/DDBJ databases">
        <authorList>
            <person name="Feng L."/>
        </authorList>
    </citation>
    <scope>NUCLEOTIDE SEQUENCE</scope>
    <source>
        <strain evidence="4">CnexileLFYP112</strain>
    </source>
</reference>
<dbReference type="CDD" id="cd06223">
    <property type="entry name" value="PRTases_typeI"/>
    <property type="match status" value="1"/>
</dbReference>
<name>A0A6N2UMK6_9FIRM</name>
<dbReference type="Pfam" id="PF00156">
    <property type="entry name" value="Pribosyltran"/>
    <property type="match status" value="1"/>
</dbReference>
<dbReference type="InterPro" id="IPR029057">
    <property type="entry name" value="PRTase-like"/>
</dbReference>
<gene>
    <name evidence="4" type="ORF">CNLFYP112_02171</name>
</gene>
<accession>A0A6N2UMK6</accession>